<dbReference type="GO" id="GO:0005730">
    <property type="term" value="C:nucleolus"/>
    <property type="evidence" value="ECO:0007669"/>
    <property type="project" value="TreeGrafter"/>
</dbReference>
<dbReference type="VEuPathDB" id="PiroplasmaDB:BBOV_IV001920"/>
<evidence type="ECO:0000256" key="1">
    <source>
        <dbReference type="SAM" id="MobiDB-lite"/>
    </source>
</evidence>
<accession>S6BMH8</accession>
<feature type="compositionally biased region" description="Basic and acidic residues" evidence="1">
    <location>
        <begin position="120"/>
        <end position="143"/>
    </location>
</feature>
<feature type="domain" description="Apoptosis-antagonizing transcription factor C-terminal" evidence="2">
    <location>
        <begin position="103"/>
        <end position="181"/>
    </location>
</feature>
<feature type="region of interest" description="Disordered" evidence="1">
    <location>
        <begin position="120"/>
        <end position="144"/>
    </location>
</feature>
<evidence type="ECO:0000313" key="3">
    <source>
        <dbReference type="EMBL" id="BAN65257.1"/>
    </source>
</evidence>
<dbReference type="InterPro" id="IPR039223">
    <property type="entry name" value="AATF/Bfr2"/>
</dbReference>
<evidence type="ECO:0000259" key="2">
    <source>
        <dbReference type="Pfam" id="PF08164"/>
    </source>
</evidence>
<sequence length="185" mass="21409">MKESDAFASIDILPKVRQRILQRLDHWNQKTSLKIDSSFKVLSKTISSQIKHFLENTDTFLKQAKPSNIPENIIGYELLKEKLGTQEAKTLVQSEIYSDQPFYVQLLRYLAVTGHESDVNLREEESQLRHDQGDKPRMSEAKTSKARRICYTTIEKLQNFVERTTNKASTNAELADLLIRSYFKA</sequence>
<proteinExistence type="evidence at transcript level"/>
<organism evidence="3">
    <name type="scientific">Babesia bovis</name>
    <dbReference type="NCBI Taxonomy" id="5865"/>
    <lineage>
        <taxon>Eukaryota</taxon>
        <taxon>Sar</taxon>
        <taxon>Alveolata</taxon>
        <taxon>Apicomplexa</taxon>
        <taxon>Aconoidasida</taxon>
        <taxon>Piroplasmida</taxon>
        <taxon>Babesiidae</taxon>
        <taxon>Babesia</taxon>
    </lineage>
</organism>
<dbReference type="InterPro" id="IPR012617">
    <property type="entry name" value="AATF_C"/>
</dbReference>
<name>S6BMH8_BABBO</name>
<reference evidence="3" key="1">
    <citation type="journal article" date="2014" name="BMC Genomics">
        <title>The Babesia bovis gene and promoter model: an update from full-length EST analysis.</title>
        <authorList>
            <person name="Yamagishi J."/>
            <person name="Wakaguri H."/>
            <person name="Yokoyama N."/>
            <person name="Yamashita R."/>
            <person name="Suzuki Y."/>
            <person name="Xuan X."/>
            <person name="Igarashi I."/>
        </authorList>
    </citation>
    <scope>NUCLEOTIDE SEQUENCE</scope>
    <source>
        <strain evidence="3">Texas</strain>
    </source>
</reference>
<protein>
    <recommendedName>
        <fullName evidence="2">Apoptosis-antagonizing transcription factor C-terminal domain-containing protein</fullName>
    </recommendedName>
</protein>
<dbReference type="PANTHER" id="PTHR15565:SF0">
    <property type="entry name" value="PROTEIN AATF"/>
    <property type="match status" value="1"/>
</dbReference>
<dbReference type="AlphaFoldDB" id="S6BMH8"/>
<gene>
    <name evidence="3" type="primary">BBOV_IV001920</name>
</gene>
<dbReference type="PANTHER" id="PTHR15565">
    <property type="entry name" value="AATF PROTEIN APOPTOSIS ANTAGONIZING TRANSCRIPTION FACTOR"/>
    <property type="match status" value="1"/>
</dbReference>
<dbReference type="EMBL" id="AK441463">
    <property type="protein sequence ID" value="BAN65257.1"/>
    <property type="molecule type" value="mRNA"/>
</dbReference>
<dbReference type="Pfam" id="PF08164">
    <property type="entry name" value="TRAUB"/>
    <property type="match status" value="1"/>
</dbReference>